<evidence type="ECO:0000313" key="2">
    <source>
        <dbReference type="EMBL" id="NJW55884.1"/>
    </source>
</evidence>
<dbReference type="PANTHER" id="PTHR24422:SF27">
    <property type="entry name" value="PROTEIN-GLUTAMATE O-METHYLTRANSFERASE"/>
    <property type="match status" value="1"/>
</dbReference>
<dbReference type="InterPro" id="IPR050903">
    <property type="entry name" value="Bact_Chemotaxis_MeTrfase"/>
</dbReference>
<reference evidence="2 3" key="1">
    <citation type="submission" date="2020-03" db="EMBL/GenBank/DDBJ databases">
        <title>Salinimicrobium sp. nov, isolated from SCS.</title>
        <authorList>
            <person name="Cao W.R."/>
        </authorList>
    </citation>
    <scope>NUCLEOTIDE SEQUENCE [LARGE SCALE GENOMIC DNA]</scope>
    <source>
        <strain evidence="3">J15B91</strain>
    </source>
</reference>
<dbReference type="InterPro" id="IPR022642">
    <property type="entry name" value="CheR_C"/>
</dbReference>
<dbReference type="Pfam" id="PF01739">
    <property type="entry name" value="CheR"/>
    <property type="match status" value="1"/>
</dbReference>
<dbReference type="SUPFAM" id="SSF53335">
    <property type="entry name" value="S-adenosyl-L-methionine-dependent methyltransferases"/>
    <property type="match status" value="1"/>
</dbReference>
<dbReference type="InterPro" id="IPR000780">
    <property type="entry name" value="CheR_MeTrfase"/>
</dbReference>
<keyword evidence="3" id="KW-1185">Reference proteome</keyword>
<sequence length="94" mass="10751">REMCVFSLHNFLKDPPFGKMDIISCRNVLIYLQPYLQKKALTTFHYALKKEGFLLLGKSEATGNAPDLFNPSEKNYKIFTPKNRPGKLMQVAGQ</sequence>
<proteinExistence type="predicted"/>
<dbReference type="Proteomes" id="UP000703674">
    <property type="component" value="Unassembled WGS sequence"/>
</dbReference>
<feature type="domain" description="CheR-type methyltransferase" evidence="1">
    <location>
        <begin position="1"/>
        <end position="82"/>
    </location>
</feature>
<organism evidence="2 3">
    <name type="scientific">Salinimicrobium oceani</name>
    <dbReference type="NCBI Taxonomy" id="2722702"/>
    <lineage>
        <taxon>Bacteria</taxon>
        <taxon>Pseudomonadati</taxon>
        <taxon>Bacteroidota</taxon>
        <taxon>Flavobacteriia</taxon>
        <taxon>Flavobacteriales</taxon>
        <taxon>Flavobacteriaceae</taxon>
        <taxon>Salinimicrobium</taxon>
    </lineage>
</organism>
<dbReference type="Gene3D" id="3.40.50.150">
    <property type="entry name" value="Vaccinia Virus protein VP39"/>
    <property type="match status" value="1"/>
</dbReference>
<evidence type="ECO:0000259" key="1">
    <source>
        <dbReference type="PROSITE" id="PS50123"/>
    </source>
</evidence>
<name>A0ABX1D9K1_9FLAO</name>
<dbReference type="InterPro" id="IPR029063">
    <property type="entry name" value="SAM-dependent_MTases_sf"/>
</dbReference>
<protein>
    <recommendedName>
        <fullName evidence="1">CheR-type methyltransferase domain-containing protein</fullName>
    </recommendedName>
</protein>
<dbReference type="PROSITE" id="PS50123">
    <property type="entry name" value="CHER"/>
    <property type="match status" value="1"/>
</dbReference>
<evidence type="ECO:0000313" key="3">
    <source>
        <dbReference type="Proteomes" id="UP000703674"/>
    </source>
</evidence>
<dbReference type="EMBL" id="JAAVJR010001660">
    <property type="protein sequence ID" value="NJW55884.1"/>
    <property type="molecule type" value="Genomic_DNA"/>
</dbReference>
<dbReference type="PRINTS" id="PR00996">
    <property type="entry name" value="CHERMTFRASE"/>
</dbReference>
<accession>A0ABX1D9K1</accession>
<feature type="non-terminal residue" evidence="2">
    <location>
        <position position="1"/>
    </location>
</feature>
<gene>
    <name evidence="2" type="ORF">HC175_23505</name>
</gene>
<comment type="caution">
    <text evidence="2">The sequence shown here is derived from an EMBL/GenBank/DDBJ whole genome shotgun (WGS) entry which is preliminary data.</text>
</comment>
<feature type="non-terminal residue" evidence="2">
    <location>
        <position position="94"/>
    </location>
</feature>
<dbReference type="PANTHER" id="PTHR24422">
    <property type="entry name" value="CHEMOTAXIS PROTEIN METHYLTRANSFERASE"/>
    <property type="match status" value="1"/>
</dbReference>